<name>A0A0B5FMZ0_9BACT</name>
<organism evidence="1 2">
    <name type="scientific">Geoalkalibacter subterraneus</name>
    <dbReference type="NCBI Taxonomy" id="483547"/>
    <lineage>
        <taxon>Bacteria</taxon>
        <taxon>Pseudomonadati</taxon>
        <taxon>Thermodesulfobacteriota</taxon>
        <taxon>Desulfuromonadia</taxon>
        <taxon>Desulfuromonadales</taxon>
        <taxon>Geoalkalibacteraceae</taxon>
        <taxon>Geoalkalibacter</taxon>
    </lineage>
</organism>
<sequence>MHVQKNNSQNLIFITTLKTTRKLFVSSPTDPAILNYLQFYHGPKACQADINLIAAKIRNNTKKTVFFLDSFAVRQSPFGSRKKKLP</sequence>
<dbReference type="Proteomes" id="UP000035036">
    <property type="component" value="Chromosome"/>
</dbReference>
<accession>A0A0B5FMZ0</accession>
<dbReference type="EMBL" id="CP010311">
    <property type="protein sequence ID" value="AJF05999.1"/>
    <property type="molecule type" value="Genomic_DNA"/>
</dbReference>
<evidence type="ECO:0000313" key="2">
    <source>
        <dbReference type="Proteomes" id="UP000035036"/>
    </source>
</evidence>
<proteinExistence type="predicted"/>
<dbReference type="HOGENOM" id="CLU_2493490_0_0_7"/>
<dbReference type="KEGG" id="gsb:GSUB_04705"/>
<gene>
    <name evidence="1" type="ORF">GSUB_04705</name>
</gene>
<protein>
    <submittedName>
        <fullName evidence="1">Uncharacterized protein</fullName>
    </submittedName>
</protein>
<evidence type="ECO:0000313" key="1">
    <source>
        <dbReference type="EMBL" id="AJF05999.1"/>
    </source>
</evidence>
<reference evidence="1 2" key="1">
    <citation type="journal article" date="2015" name="Genome Announc.">
        <title>Genomes of Geoalkalibacter ferrihydriticus Z-0531T and Geoalkalibacter subterraneus Red1T, Two Haloalkaliphilic Metal-Reducing Deltaproteobacteria.</title>
        <authorList>
            <person name="Badalamenti J.P."/>
            <person name="Krajmalnik-Brown R."/>
            <person name="Torres C.I."/>
            <person name="Bond D.R."/>
        </authorList>
    </citation>
    <scope>NUCLEOTIDE SEQUENCE [LARGE SCALE GENOMIC DNA]</scope>
    <source>
        <strain evidence="1 2">Red1</strain>
    </source>
</reference>
<dbReference type="AlphaFoldDB" id="A0A0B5FMZ0"/>
<keyword evidence="2" id="KW-1185">Reference proteome</keyword>
<dbReference type="STRING" id="483547.GSUB_04705"/>